<evidence type="ECO:0000256" key="4">
    <source>
        <dbReference type="ARBA" id="ARBA00022989"/>
    </source>
</evidence>
<accession>A0ABT1ZZE8</accession>
<feature type="transmembrane region" description="Helical" evidence="7">
    <location>
        <begin position="97"/>
        <end position="114"/>
    </location>
</feature>
<dbReference type="RefSeq" id="WP_258819815.1">
    <property type="nucleotide sequence ID" value="NZ_JANUGW010000031.1"/>
</dbReference>
<evidence type="ECO:0000256" key="6">
    <source>
        <dbReference type="RuleBase" id="RU003376"/>
    </source>
</evidence>
<dbReference type="Pfam" id="PF00510">
    <property type="entry name" value="COX3"/>
    <property type="match status" value="1"/>
</dbReference>
<sequence>MNAPVLEPQFRDHAQQDFARSFGMWVFLSSELLFFGPLLLGYLYLRMHHPGAAGMASRHTDMLLGTVNTAVLLTSSFCMALAGHAAQGGGIEGRRRAVRLLALTALLGVAFLAIKGYEWHQEFDEHLFPGTGFHPSDARTPTALYGMELFFLLYFAGTGLHALHLSIGVAACVWLMVVLRHAPPRGPGDEAVELVGLYWHFVDVVWIVLYPLLYLTARSGG</sequence>
<keyword evidence="5 7" id="KW-0472">Membrane</keyword>
<evidence type="ECO:0000313" key="10">
    <source>
        <dbReference type="Proteomes" id="UP001204151"/>
    </source>
</evidence>
<feature type="transmembrane region" description="Helical" evidence="7">
    <location>
        <begin position="197"/>
        <end position="217"/>
    </location>
</feature>
<dbReference type="EMBL" id="JANUGW010000031">
    <property type="protein sequence ID" value="MCS0585290.1"/>
    <property type="molecule type" value="Genomic_DNA"/>
</dbReference>
<evidence type="ECO:0000256" key="7">
    <source>
        <dbReference type="SAM" id="Phobius"/>
    </source>
</evidence>
<evidence type="ECO:0000256" key="3">
    <source>
        <dbReference type="ARBA" id="ARBA00022692"/>
    </source>
</evidence>
<feature type="transmembrane region" description="Helical" evidence="7">
    <location>
        <begin position="66"/>
        <end position="85"/>
    </location>
</feature>
<feature type="transmembrane region" description="Helical" evidence="7">
    <location>
        <begin position="149"/>
        <end position="177"/>
    </location>
</feature>
<dbReference type="PROSITE" id="PS50253">
    <property type="entry name" value="COX3"/>
    <property type="match status" value="1"/>
</dbReference>
<keyword evidence="3 6" id="KW-0812">Transmembrane</keyword>
<dbReference type="SUPFAM" id="SSF81452">
    <property type="entry name" value="Cytochrome c oxidase subunit III-like"/>
    <property type="match status" value="1"/>
</dbReference>
<comment type="similarity">
    <text evidence="2 6">Belongs to the cytochrome c oxidase subunit 3 family.</text>
</comment>
<evidence type="ECO:0000256" key="5">
    <source>
        <dbReference type="ARBA" id="ARBA00023136"/>
    </source>
</evidence>
<comment type="caution">
    <text evidence="9">The sequence shown here is derived from an EMBL/GenBank/DDBJ whole genome shotgun (WGS) entry which is preliminary data.</text>
</comment>
<dbReference type="InterPro" id="IPR000298">
    <property type="entry name" value="Cyt_c_oxidase-like_su3"/>
</dbReference>
<dbReference type="InterPro" id="IPR013833">
    <property type="entry name" value="Cyt_c_oxidase_su3_a-hlx"/>
</dbReference>
<organism evidence="9 10">
    <name type="scientific">Massilia pinisoli</name>
    <dbReference type="NCBI Taxonomy" id="1772194"/>
    <lineage>
        <taxon>Bacteria</taxon>
        <taxon>Pseudomonadati</taxon>
        <taxon>Pseudomonadota</taxon>
        <taxon>Betaproteobacteria</taxon>
        <taxon>Burkholderiales</taxon>
        <taxon>Oxalobacteraceae</taxon>
        <taxon>Telluria group</taxon>
        <taxon>Massilia</taxon>
    </lineage>
</organism>
<gene>
    <name evidence="9" type="ORF">NX784_27280</name>
</gene>
<dbReference type="Gene3D" id="1.20.120.80">
    <property type="entry name" value="Cytochrome c oxidase, subunit III, four-helix bundle"/>
    <property type="match status" value="1"/>
</dbReference>
<dbReference type="PANTHER" id="PTHR11403:SF6">
    <property type="entry name" value="NITRIC OXIDE REDUCTASE SUBUNIT E"/>
    <property type="match status" value="1"/>
</dbReference>
<name>A0ABT1ZZE8_9BURK</name>
<evidence type="ECO:0000256" key="1">
    <source>
        <dbReference type="ARBA" id="ARBA00004141"/>
    </source>
</evidence>
<evidence type="ECO:0000256" key="2">
    <source>
        <dbReference type="ARBA" id="ARBA00010581"/>
    </source>
</evidence>
<dbReference type="InterPro" id="IPR035973">
    <property type="entry name" value="Cyt_c_oxidase_su3-like_sf"/>
</dbReference>
<reference evidence="9 10" key="1">
    <citation type="submission" date="2022-08" db="EMBL/GenBank/DDBJ databases">
        <title>Reclassification of Massilia species as members of the genera Telluria, Duganella, Pseudoduganella, Mokoshia gen. nov. and Zemynaea gen. nov. using orthogonal and non-orthogonal genome-based approaches.</title>
        <authorList>
            <person name="Bowman J.P."/>
        </authorList>
    </citation>
    <scope>NUCLEOTIDE SEQUENCE [LARGE SCALE GENOMIC DNA]</scope>
    <source>
        <strain evidence="9 10">JCM 31316</strain>
    </source>
</reference>
<proteinExistence type="inferred from homology"/>
<dbReference type="PANTHER" id="PTHR11403">
    <property type="entry name" value="CYTOCHROME C OXIDASE SUBUNIT III"/>
    <property type="match status" value="1"/>
</dbReference>
<feature type="domain" description="Heme-copper oxidase subunit III family profile" evidence="8">
    <location>
        <begin position="22"/>
        <end position="218"/>
    </location>
</feature>
<protein>
    <submittedName>
        <fullName evidence="9">Cytochrome c oxidase subunit 3</fullName>
    </submittedName>
</protein>
<dbReference type="Proteomes" id="UP001204151">
    <property type="component" value="Unassembled WGS sequence"/>
</dbReference>
<feature type="transmembrane region" description="Helical" evidence="7">
    <location>
        <begin position="22"/>
        <end position="45"/>
    </location>
</feature>
<evidence type="ECO:0000259" key="8">
    <source>
        <dbReference type="PROSITE" id="PS50253"/>
    </source>
</evidence>
<keyword evidence="4 7" id="KW-1133">Transmembrane helix</keyword>
<evidence type="ECO:0000313" key="9">
    <source>
        <dbReference type="EMBL" id="MCS0585290.1"/>
    </source>
</evidence>
<comment type="subcellular location">
    <subcellularLocation>
        <location evidence="6">Cell membrane</location>
        <topology evidence="6">Multi-pass membrane protein</topology>
    </subcellularLocation>
    <subcellularLocation>
        <location evidence="1">Membrane</location>
        <topology evidence="1">Multi-pass membrane protein</topology>
    </subcellularLocation>
</comment>
<keyword evidence="10" id="KW-1185">Reference proteome</keyword>
<dbReference type="InterPro" id="IPR024791">
    <property type="entry name" value="Cyt_c/ubiquinol_Oxase_su3"/>
</dbReference>